<comment type="caution">
    <text evidence="2">The sequence shown here is derived from an EMBL/GenBank/DDBJ whole genome shotgun (WGS) entry which is preliminary data.</text>
</comment>
<evidence type="ECO:0000313" key="2">
    <source>
        <dbReference type="EMBL" id="ORX76802.1"/>
    </source>
</evidence>
<dbReference type="AlphaFoldDB" id="A0A1Y1WTM8"/>
<evidence type="ECO:0008006" key="4">
    <source>
        <dbReference type="Google" id="ProtNLM"/>
    </source>
</evidence>
<dbReference type="Proteomes" id="UP000193944">
    <property type="component" value="Unassembled WGS sequence"/>
</dbReference>
<keyword evidence="3" id="KW-1185">Reference proteome</keyword>
<proteinExistence type="predicted"/>
<reference evidence="2 3" key="1">
    <citation type="submission" date="2016-08" db="EMBL/GenBank/DDBJ databases">
        <title>A Parts List for Fungal Cellulosomes Revealed by Comparative Genomics.</title>
        <authorList>
            <consortium name="DOE Joint Genome Institute"/>
            <person name="Haitjema C.H."/>
            <person name="Gilmore S.P."/>
            <person name="Henske J.K."/>
            <person name="Solomon K.V."/>
            <person name="De Groot R."/>
            <person name="Kuo A."/>
            <person name="Mondo S.J."/>
            <person name="Salamov A.A."/>
            <person name="Labutti K."/>
            <person name="Zhao Z."/>
            <person name="Chiniquy J."/>
            <person name="Barry K."/>
            <person name="Brewer H.M."/>
            <person name="Purvine S.O."/>
            <person name="Wright A.T."/>
            <person name="Boxma B."/>
            <person name="Van Alen T."/>
            <person name="Hackstein J.H."/>
            <person name="Baker S.E."/>
            <person name="Grigoriev I.V."/>
            <person name="O'Malley M.A."/>
        </authorList>
    </citation>
    <scope>NUCLEOTIDE SEQUENCE [LARGE SCALE GENOMIC DNA]</scope>
    <source>
        <strain evidence="2 3">S4</strain>
    </source>
</reference>
<dbReference type="EMBL" id="MCFG01000277">
    <property type="protein sequence ID" value="ORX76802.1"/>
    <property type="molecule type" value="Genomic_DNA"/>
</dbReference>
<organism evidence="2 3">
    <name type="scientific">Anaeromyces robustus</name>
    <dbReference type="NCBI Taxonomy" id="1754192"/>
    <lineage>
        <taxon>Eukaryota</taxon>
        <taxon>Fungi</taxon>
        <taxon>Fungi incertae sedis</taxon>
        <taxon>Chytridiomycota</taxon>
        <taxon>Chytridiomycota incertae sedis</taxon>
        <taxon>Neocallimastigomycetes</taxon>
        <taxon>Neocallimastigales</taxon>
        <taxon>Neocallimastigaceae</taxon>
        <taxon>Anaeromyces</taxon>
    </lineage>
</organism>
<feature type="chain" id="PRO_5012598451" description="RlpA-like protein double-psi beta-barrel domain-containing protein" evidence="1">
    <location>
        <begin position="20"/>
        <end position="340"/>
    </location>
</feature>
<accession>A0A1Y1WTM8</accession>
<evidence type="ECO:0000256" key="1">
    <source>
        <dbReference type="SAM" id="SignalP"/>
    </source>
</evidence>
<protein>
    <recommendedName>
        <fullName evidence="4">RlpA-like protein double-psi beta-barrel domain-containing protein</fullName>
    </recommendedName>
</protein>
<dbReference type="InterPro" id="IPR036908">
    <property type="entry name" value="RlpA-like_sf"/>
</dbReference>
<reference evidence="2 3" key="2">
    <citation type="submission" date="2016-08" db="EMBL/GenBank/DDBJ databases">
        <title>Pervasive Adenine N6-methylation of Active Genes in Fungi.</title>
        <authorList>
            <consortium name="DOE Joint Genome Institute"/>
            <person name="Mondo S.J."/>
            <person name="Dannebaum R.O."/>
            <person name="Kuo R.C."/>
            <person name="Labutti K."/>
            <person name="Haridas S."/>
            <person name="Kuo A."/>
            <person name="Salamov A."/>
            <person name="Ahrendt S.R."/>
            <person name="Lipzen A."/>
            <person name="Sullivan W."/>
            <person name="Andreopoulos W.B."/>
            <person name="Clum A."/>
            <person name="Lindquist E."/>
            <person name="Daum C."/>
            <person name="Ramamoorthy G.K."/>
            <person name="Gryganskyi A."/>
            <person name="Culley D."/>
            <person name="Magnuson J.K."/>
            <person name="James T.Y."/>
            <person name="O'Malley M.A."/>
            <person name="Stajich J.E."/>
            <person name="Spatafora J.W."/>
            <person name="Visel A."/>
            <person name="Grigoriev I.V."/>
        </authorList>
    </citation>
    <scope>NUCLEOTIDE SEQUENCE [LARGE SCALE GENOMIC DNA]</scope>
    <source>
        <strain evidence="2 3">S4</strain>
    </source>
</reference>
<dbReference type="Gene3D" id="2.40.40.10">
    <property type="entry name" value="RlpA-like domain"/>
    <property type="match status" value="1"/>
</dbReference>
<dbReference type="OrthoDB" id="623670at2759"/>
<name>A0A1Y1WTM8_9FUNG</name>
<keyword evidence="1" id="KW-0732">Signal</keyword>
<evidence type="ECO:0000313" key="3">
    <source>
        <dbReference type="Proteomes" id="UP000193944"/>
    </source>
</evidence>
<sequence>MKLFNLFVFAIGLVASAFAANDYQITYYGCPKECNTQKKPSCHLPTYPLEHDGTKFFCALSTDFPHYKDYCGQRVVVMLTDGTKNMINVQVVDSCSSCPKYHVDLSSYSFPHLLKASKGEADCIWGVFDKKGKKLAGPIYKSVSSAAKKLGMSKDGFINAFIANASKLAKSGEHVGTFNKIVKSATTTRRIIATTKKVTPIKSIPIRTTTATVKLLTTTKILGQTKTTTIKNSITTTKIVAKPTTSSTIIEDEVGEVKGVDAKVGVYCVGGVAVAAGLGLVLMKKKSPSTYEDMKQKFPDAFSHIKRGVSRSATSIKRRVTTKRSNENTTVAPLASVTAM</sequence>
<dbReference type="SUPFAM" id="SSF50685">
    <property type="entry name" value="Barwin-like endoglucanases"/>
    <property type="match status" value="1"/>
</dbReference>
<dbReference type="CDD" id="cd22191">
    <property type="entry name" value="DPBB_RlpA_EXP_N-like"/>
    <property type="match status" value="1"/>
</dbReference>
<gene>
    <name evidence="2" type="ORF">BCR32DRAFT_296006</name>
</gene>
<feature type="signal peptide" evidence="1">
    <location>
        <begin position="1"/>
        <end position="19"/>
    </location>
</feature>